<dbReference type="Proteomes" id="UP000222106">
    <property type="component" value="Unassembled WGS sequence"/>
</dbReference>
<evidence type="ECO:0000256" key="1">
    <source>
        <dbReference type="SAM" id="MobiDB-lite"/>
    </source>
</evidence>
<proteinExistence type="predicted"/>
<feature type="region of interest" description="Disordered" evidence="1">
    <location>
        <begin position="98"/>
        <end position="144"/>
    </location>
</feature>
<dbReference type="OrthoDB" id="5123002at2"/>
<gene>
    <name evidence="2" type="ORF">ATJ97_0513</name>
</gene>
<protein>
    <submittedName>
        <fullName evidence="2">Uncharacterized protein</fullName>
    </submittedName>
</protein>
<name>A0A2A9EGJ1_9MICO</name>
<evidence type="ECO:0000313" key="2">
    <source>
        <dbReference type="EMBL" id="PFG38044.1"/>
    </source>
</evidence>
<comment type="caution">
    <text evidence="2">The sequence shown here is derived from an EMBL/GenBank/DDBJ whole genome shotgun (WGS) entry which is preliminary data.</text>
</comment>
<reference evidence="2 3" key="1">
    <citation type="submission" date="2017-10" db="EMBL/GenBank/DDBJ databases">
        <title>Sequencing the genomes of 1000 actinobacteria strains.</title>
        <authorList>
            <person name="Klenk H.-P."/>
        </authorList>
    </citation>
    <scope>NUCLEOTIDE SEQUENCE [LARGE SCALE GENOMIC DNA]</scope>
    <source>
        <strain evidence="2 3">DSM 21838</strain>
    </source>
</reference>
<accession>A0A2A9EGJ1</accession>
<evidence type="ECO:0000313" key="3">
    <source>
        <dbReference type="Proteomes" id="UP000222106"/>
    </source>
</evidence>
<dbReference type="EMBL" id="PDJI01000004">
    <property type="protein sequence ID" value="PFG38044.1"/>
    <property type="molecule type" value="Genomic_DNA"/>
</dbReference>
<sequence>MGNERDVPARVALFFGWAESPIWYRTAVDAGPVDLSTLSLSTGLRQRLNAWNTFAGRVLSAHNFEWPDARTAEKFTAVGSALARDLREELGIEVIYTPDGDVDMPMPSPSQLPDSRDTDGWYASAPLSGETFPPQRLPEPNDEE</sequence>
<dbReference type="AlphaFoldDB" id="A0A2A9EGJ1"/>
<organism evidence="2 3">
    <name type="scientific">Georgenia soli</name>
    <dbReference type="NCBI Taxonomy" id="638953"/>
    <lineage>
        <taxon>Bacteria</taxon>
        <taxon>Bacillati</taxon>
        <taxon>Actinomycetota</taxon>
        <taxon>Actinomycetes</taxon>
        <taxon>Micrococcales</taxon>
        <taxon>Bogoriellaceae</taxon>
        <taxon>Georgenia</taxon>
    </lineage>
</organism>
<keyword evidence="3" id="KW-1185">Reference proteome</keyword>
<dbReference type="RefSeq" id="WP_143426849.1">
    <property type="nucleotide sequence ID" value="NZ_PDJI01000004.1"/>
</dbReference>